<dbReference type="EMBL" id="JAALAA010000011">
    <property type="protein sequence ID" value="NGN93957.1"/>
    <property type="molecule type" value="Genomic_DNA"/>
</dbReference>
<accession>A0A6M1RC56</accession>
<dbReference type="InterPro" id="IPR003615">
    <property type="entry name" value="HNH_nuc"/>
</dbReference>
<dbReference type="InterPro" id="IPR003870">
    <property type="entry name" value="DUF222"/>
</dbReference>
<dbReference type="AlphaFoldDB" id="A0A6M1RC56"/>
<name>A0A6M1RC56_9ACTN</name>
<evidence type="ECO:0000259" key="1">
    <source>
        <dbReference type="SMART" id="SM00507"/>
    </source>
</evidence>
<dbReference type="Proteomes" id="UP000483261">
    <property type="component" value="Unassembled WGS sequence"/>
</dbReference>
<sequence>MSLGSGIDHWGTSPRDSIDAALTAIESSVQELLAGDPAYWRTGQKKDLLERLEKLQAQQAALKLRVLATAGDIAEETGAKDASRWMRAELLVDTGVARSQIKLATGVAKYEVVAAGLAEGVVSLDKARVITKALDKIDADPVASAEDLVLAEKLLVDHATRLTASELKIVGKRILAEIDPDRFEDAEAKALLAEEERAQQKTALRVWDNHDGTIGFDGVLPTSVGMRFKRLVEAYSQPRKQQLVDKGVPLPPWERLMGQGFARLLETIDPSALPRHGGDATTINVVISLEELRKDLGLATLGYDETNGTTITAAEARRMACNATIIPWVLGSDSEVLDAGRASRLFQPIQRKALRLQAKCCQAEGCDMPPEWCDAHHLEPWASGGKTNLKDGALLCPHHHRLAHNPAYVHERLPDGTIRFTRRP</sequence>
<keyword evidence="3" id="KW-1185">Reference proteome</keyword>
<dbReference type="RefSeq" id="WP_165111680.1">
    <property type="nucleotide sequence ID" value="NZ_JAALAA010000011.1"/>
</dbReference>
<dbReference type="CDD" id="cd00085">
    <property type="entry name" value="HNHc"/>
    <property type="match status" value="1"/>
</dbReference>
<dbReference type="Gene3D" id="1.10.30.50">
    <property type="match status" value="1"/>
</dbReference>
<feature type="domain" description="HNH nuclease" evidence="1">
    <location>
        <begin position="349"/>
        <end position="401"/>
    </location>
</feature>
<gene>
    <name evidence="2" type="ORF">G5C66_14535</name>
</gene>
<dbReference type="SMART" id="SM00507">
    <property type="entry name" value="HNHc"/>
    <property type="match status" value="1"/>
</dbReference>
<evidence type="ECO:0000313" key="3">
    <source>
        <dbReference type="Proteomes" id="UP000483261"/>
    </source>
</evidence>
<dbReference type="Pfam" id="PF02720">
    <property type="entry name" value="DUF222"/>
    <property type="match status" value="1"/>
</dbReference>
<reference evidence="2 3" key="1">
    <citation type="submission" date="2020-02" db="EMBL/GenBank/DDBJ databases">
        <title>Whole-genome analyses of novel actinobacteria.</title>
        <authorList>
            <person name="Sahin N."/>
        </authorList>
    </citation>
    <scope>NUCLEOTIDE SEQUENCE [LARGE SCALE GENOMIC DNA]</scope>
    <source>
        <strain evidence="2 3">KC13</strain>
    </source>
</reference>
<protein>
    <submittedName>
        <fullName evidence="2">DUF222 domain-containing protein</fullName>
    </submittedName>
</protein>
<evidence type="ECO:0000313" key="2">
    <source>
        <dbReference type="EMBL" id="NGN93957.1"/>
    </source>
</evidence>
<proteinExistence type="predicted"/>
<organism evidence="2 3">
    <name type="scientific">Nocardioides turkmenicus</name>
    <dbReference type="NCBI Taxonomy" id="2711220"/>
    <lineage>
        <taxon>Bacteria</taxon>
        <taxon>Bacillati</taxon>
        <taxon>Actinomycetota</taxon>
        <taxon>Actinomycetes</taxon>
        <taxon>Propionibacteriales</taxon>
        <taxon>Nocardioidaceae</taxon>
        <taxon>Nocardioides</taxon>
    </lineage>
</organism>
<comment type="caution">
    <text evidence="2">The sequence shown here is derived from an EMBL/GenBank/DDBJ whole genome shotgun (WGS) entry which is preliminary data.</text>
</comment>